<name>A0A0N4YV67_NIPBR</name>
<dbReference type="EMBL" id="UYSL01025946">
    <property type="protein sequence ID" value="VDL84881.1"/>
    <property type="molecule type" value="Genomic_DNA"/>
</dbReference>
<reference evidence="3" key="1">
    <citation type="submission" date="2017-02" db="UniProtKB">
        <authorList>
            <consortium name="WormBaseParasite"/>
        </authorList>
    </citation>
    <scope>IDENTIFICATION</scope>
</reference>
<keyword evidence="2" id="KW-1185">Reference proteome</keyword>
<evidence type="ECO:0000313" key="2">
    <source>
        <dbReference type="Proteomes" id="UP000271162"/>
    </source>
</evidence>
<sequence length="97" mass="10854">MSSDRAISTPELRQAMEDLDNVVLTDDVPALSTIVSAMQQLSATMQLVLPRLQYLQTTSDILMERTSVLLSRSAPRSNCIFCTVEENRDSHYSGRCM</sequence>
<reference evidence="1 2" key="2">
    <citation type="submission" date="2018-11" db="EMBL/GenBank/DDBJ databases">
        <authorList>
            <consortium name="Pathogen Informatics"/>
        </authorList>
    </citation>
    <scope>NUCLEOTIDE SEQUENCE [LARGE SCALE GENOMIC DNA]</scope>
</reference>
<dbReference type="Proteomes" id="UP000271162">
    <property type="component" value="Unassembled WGS sequence"/>
</dbReference>
<protein>
    <submittedName>
        <fullName evidence="3">Paraquat-inducible protein B</fullName>
    </submittedName>
</protein>
<organism evidence="3">
    <name type="scientific">Nippostrongylus brasiliensis</name>
    <name type="common">Rat hookworm</name>
    <dbReference type="NCBI Taxonomy" id="27835"/>
    <lineage>
        <taxon>Eukaryota</taxon>
        <taxon>Metazoa</taxon>
        <taxon>Ecdysozoa</taxon>
        <taxon>Nematoda</taxon>
        <taxon>Chromadorea</taxon>
        <taxon>Rhabditida</taxon>
        <taxon>Rhabditina</taxon>
        <taxon>Rhabditomorpha</taxon>
        <taxon>Strongyloidea</taxon>
        <taxon>Heligmosomidae</taxon>
        <taxon>Nippostrongylus</taxon>
    </lineage>
</organism>
<evidence type="ECO:0000313" key="1">
    <source>
        <dbReference type="EMBL" id="VDL84881.1"/>
    </source>
</evidence>
<gene>
    <name evidence="1" type="ORF">NBR_LOCUS21140</name>
</gene>
<dbReference type="AlphaFoldDB" id="A0A0N4YV67"/>
<dbReference type="WBParaSite" id="NBR_0002113901-mRNA-1">
    <property type="protein sequence ID" value="NBR_0002113901-mRNA-1"/>
    <property type="gene ID" value="NBR_0002113901"/>
</dbReference>
<proteinExistence type="predicted"/>
<accession>A0A0N4YV67</accession>
<evidence type="ECO:0000313" key="3">
    <source>
        <dbReference type="WBParaSite" id="NBR_0002113901-mRNA-1"/>
    </source>
</evidence>